<accession>A0A0N4ZHF8</accession>
<dbReference type="AlphaFoldDB" id="A0A0N4ZHF8"/>
<keyword evidence="3" id="KW-1185">Reference proteome</keyword>
<protein>
    <submittedName>
        <fullName evidence="4">Transmembrane protein</fullName>
    </submittedName>
</protein>
<feature type="signal peptide" evidence="2">
    <location>
        <begin position="1"/>
        <end position="19"/>
    </location>
</feature>
<evidence type="ECO:0000256" key="1">
    <source>
        <dbReference type="SAM" id="MobiDB-lite"/>
    </source>
</evidence>
<sequence length="119" mass="13592">MKFITILLILVSLVIFSFAVTSVKKEKVKKPKGLLNSVHDTYVKCKEECRKIEEREVTEKYIQYLRSELEVAEIVAAQEQLAAAQTNTDVKSEQSNIDNSLPSEEEVKDTFVQEENLIV</sequence>
<name>A0A0N4ZHF8_PARTI</name>
<organism evidence="3 4">
    <name type="scientific">Parastrongyloides trichosuri</name>
    <name type="common">Possum-specific nematode worm</name>
    <dbReference type="NCBI Taxonomy" id="131310"/>
    <lineage>
        <taxon>Eukaryota</taxon>
        <taxon>Metazoa</taxon>
        <taxon>Ecdysozoa</taxon>
        <taxon>Nematoda</taxon>
        <taxon>Chromadorea</taxon>
        <taxon>Rhabditida</taxon>
        <taxon>Tylenchina</taxon>
        <taxon>Panagrolaimomorpha</taxon>
        <taxon>Strongyloidoidea</taxon>
        <taxon>Strongyloididae</taxon>
        <taxon>Parastrongyloides</taxon>
    </lineage>
</organism>
<evidence type="ECO:0000313" key="4">
    <source>
        <dbReference type="WBParaSite" id="PTRK_0000735600.1"/>
    </source>
</evidence>
<dbReference type="WBParaSite" id="PTRK_0000735600.1">
    <property type="protein sequence ID" value="PTRK_0000735600.1"/>
    <property type="gene ID" value="PTRK_0000735600"/>
</dbReference>
<feature type="chain" id="PRO_5005891701" evidence="2">
    <location>
        <begin position="20"/>
        <end position="119"/>
    </location>
</feature>
<reference evidence="4" key="1">
    <citation type="submission" date="2017-02" db="UniProtKB">
        <authorList>
            <consortium name="WormBaseParasite"/>
        </authorList>
    </citation>
    <scope>IDENTIFICATION</scope>
</reference>
<proteinExistence type="predicted"/>
<feature type="region of interest" description="Disordered" evidence="1">
    <location>
        <begin position="86"/>
        <end position="107"/>
    </location>
</feature>
<dbReference type="Proteomes" id="UP000038045">
    <property type="component" value="Unplaced"/>
</dbReference>
<keyword evidence="2" id="KW-0732">Signal</keyword>
<evidence type="ECO:0000313" key="3">
    <source>
        <dbReference type="Proteomes" id="UP000038045"/>
    </source>
</evidence>
<evidence type="ECO:0000256" key="2">
    <source>
        <dbReference type="SAM" id="SignalP"/>
    </source>
</evidence>
<feature type="compositionally biased region" description="Polar residues" evidence="1">
    <location>
        <begin position="86"/>
        <end position="102"/>
    </location>
</feature>